<dbReference type="FunFam" id="3.40.50.300:FF:000984">
    <property type="entry name" value="Chromosome partition protein Smc"/>
    <property type="match status" value="1"/>
</dbReference>
<evidence type="ECO:0000256" key="5">
    <source>
        <dbReference type="ARBA" id="ARBA00023054"/>
    </source>
</evidence>
<comment type="domain">
    <text evidence="7">Contains large globular domains required for ATP hydrolysis at each terminus and a third globular domain forming a flexible hinge near the middle of the molecule. These domains are separated by coiled-coil structures.</text>
</comment>
<feature type="coiled-coil region" evidence="7">
    <location>
        <begin position="677"/>
        <end position="800"/>
    </location>
</feature>
<comment type="subunit">
    <text evidence="7">Homodimer.</text>
</comment>
<feature type="binding site" evidence="7">
    <location>
        <begin position="32"/>
        <end position="39"/>
    </location>
    <ligand>
        <name>ATP</name>
        <dbReference type="ChEBI" id="CHEBI:30616"/>
    </ligand>
</feature>
<evidence type="ECO:0000313" key="11">
    <source>
        <dbReference type="Proteomes" id="UP000245021"/>
    </source>
</evidence>
<dbReference type="GO" id="GO:0005694">
    <property type="term" value="C:chromosome"/>
    <property type="evidence" value="ECO:0007669"/>
    <property type="project" value="InterPro"/>
</dbReference>
<dbReference type="GO" id="GO:0005737">
    <property type="term" value="C:cytoplasm"/>
    <property type="evidence" value="ECO:0007669"/>
    <property type="project" value="UniProtKB-SubCell"/>
</dbReference>
<organism evidence="10 11">
    <name type="scientific">Lactococcus termiticola</name>
    <dbReference type="NCBI Taxonomy" id="2169526"/>
    <lineage>
        <taxon>Bacteria</taxon>
        <taxon>Bacillati</taxon>
        <taxon>Bacillota</taxon>
        <taxon>Bacilli</taxon>
        <taxon>Lactobacillales</taxon>
        <taxon>Streptococcaceae</taxon>
        <taxon>Lactococcus</taxon>
    </lineage>
</organism>
<evidence type="ECO:0000256" key="6">
    <source>
        <dbReference type="ARBA" id="ARBA00023125"/>
    </source>
</evidence>
<evidence type="ECO:0000313" key="10">
    <source>
        <dbReference type="EMBL" id="GBG96707.1"/>
    </source>
</evidence>
<reference evidence="10 11" key="1">
    <citation type="journal article" date="2018" name="Genome Announc.">
        <title>Draft Genome Sequence of Lactococcus sp. Strain NtB2 (JCM 32569), Isolated from the Gut of the Higher Termite Nasutitermes takasagoensis.</title>
        <authorList>
            <person name="Noda S."/>
            <person name="Aihara C."/>
            <person name="Yuki M."/>
            <person name="Ohkuma M."/>
        </authorList>
    </citation>
    <scope>NUCLEOTIDE SEQUENCE [LARGE SCALE GENOMIC DNA]</scope>
    <source>
        <strain evidence="10 11">NtB2</strain>
    </source>
</reference>
<keyword evidence="5 7" id="KW-0175">Coiled coil</keyword>
<dbReference type="Pfam" id="PF02463">
    <property type="entry name" value="SMC_N"/>
    <property type="match status" value="1"/>
</dbReference>
<name>A0A2R5HF73_9LACT</name>
<dbReference type="Gene3D" id="3.40.50.300">
    <property type="entry name" value="P-loop containing nucleotide triphosphate hydrolases"/>
    <property type="match status" value="2"/>
</dbReference>
<dbReference type="FunFam" id="3.40.50.300:FF:000901">
    <property type="entry name" value="Chromosome partition protein Smc"/>
    <property type="match status" value="1"/>
</dbReference>
<protein>
    <recommendedName>
        <fullName evidence="7">Chromosome partition protein Smc</fullName>
    </recommendedName>
</protein>
<dbReference type="GO" id="GO:0007062">
    <property type="term" value="P:sister chromatid cohesion"/>
    <property type="evidence" value="ECO:0007669"/>
    <property type="project" value="InterPro"/>
</dbReference>
<feature type="coiled-coil region" evidence="7">
    <location>
        <begin position="169"/>
        <end position="203"/>
    </location>
</feature>
<keyword evidence="11" id="KW-1185">Reference proteome</keyword>
<comment type="similarity">
    <text evidence="7">Belongs to the SMC family.</text>
</comment>
<dbReference type="GO" id="GO:0007059">
    <property type="term" value="P:chromosome segregation"/>
    <property type="evidence" value="ECO:0007669"/>
    <property type="project" value="UniProtKB-UniRule"/>
</dbReference>
<dbReference type="InterPro" id="IPR010935">
    <property type="entry name" value="SMC_hinge"/>
</dbReference>
<keyword evidence="3 7" id="KW-0547">Nucleotide-binding</keyword>
<dbReference type="InterPro" id="IPR027417">
    <property type="entry name" value="P-loop_NTPase"/>
</dbReference>
<comment type="subcellular location">
    <subcellularLocation>
        <location evidence="1 7">Cytoplasm</location>
    </subcellularLocation>
</comment>
<feature type="domain" description="SMC hinge" evidence="9">
    <location>
        <begin position="520"/>
        <end position="637"/>
    </location>
</feature>
<comment type="caution">
    <text evidence="10">The sequence shown here is derived from an EMBL/GenBank/DDBJ whole genome shotgun (WGS) entry which is preliminary data.</text>
</comment>
<dbReference type="SUPFAM" id="SSF75553">
    <property type="entry name" value="Smc hinge domain"/>
    <property type="match status" value="1"/>
</dbReference>
<dbReference type="InterPro" id="IPR024704">
    <property type="entry name" value="SMC"/>
</dbReference>
<proteinExistence type="inferred from homology"/>
<dbReference type="Proteomes" id="UP000245021">
    <property type="component" value="Unassembled WGS sequence"/>
</dbReference>
<dbReference type="InterPro" id="IPR003395">
    <property type="entry name" value="RecF/RecN/SMC_N"/>
</dbReference>
<dbReference type="PANTHER" id="PTHR43977">
    <property type="entry name" value="STRUCTURAL MAINTENANCE OF CHROMOSOMES PROTEIN 3"/>
    <property type="match status" value="1"/>
</dbReference>
<evidence type="ECO:0000256" key="4">
    <source>
        <dbReference type="ARBA" id="ARBA00022840"/>
    </source>
</evidence>
<dbReference type="Gene3D" id="3.30.70.1620">
    <property type="match status" value="1"/>
</dbReference>
<evidence type="ECO:0000259" key="9">
    <source>
        <dbReference type="SMART" id="SM00968"/>
    </source>
</evidence>
<dbReference type="SUPFAM" id="SSF52540">
    <property type="entry name" value="P-loop containing nucleoside triphosphate hydrolases"/>
    <property type="match status" value="1"/>
</dbReference>
<feature type="compositionally biased region" description="Basic and acidic residues" evidence="8">
    <location>
        <begin position="309"/>
        <end position="331"/>
    </location>
</feature>
<evidence type="ECO:0000256" key="3">
    <source>
        <dbReference type="ARBA" id="ARBA00022741"/>
    </source>
</evidence>
<dbReference type="CDD" id="cd03278">
    <property type="entry name" value="ABC_SMC_barmotin"/>
    <property type="match status" value="2"/>
</dbReference>
<dbReference type="Pfam" id="PF06470">
    <property type="entry name" value="SMC_hinge"/>
    <property type="match status" value="1"/>
</dbReference>
<dbReference type="OrthoDB" id="9808768at2"/>
<dbReference type="GO" id="GO:0006260">
    <property type="term" value="P:DNA replication"/>
    <property type="evidence" value="ECO:0007669"/>
    <property type="project" value="UniProtKB-UniRule"/>
</dbReference>
<evidence type="ECO:0000256" key="2">
    <source>
        <dbReference type="ARBA" id="ARBA00022490"/>
    </source>
</evidence>
<evidence type="ECO:0000256" key="1">
    <source>
        <dbReference type="ARBA" id="ARBA00004496"/>
    </source>
</evidence>
<dbReference type="InterPro" id="IPR036277">
    <property type="entry name" value="SMC_hinge_sf"/>
</dbReference>
<gene>
    <name evidence="7 10" type="primary">smc</name>
    <name evidence="10" type="ORF">NtB2_00831</name>
</gene>
<keyword evidence="6 7" id="KW-0238">DNA-binding</keyword>
<dbReference type="NCBIfam" id="TIGR02168">
    <property type="entry name" value="SMC_prok_B"/>
    <property type="match status" value="1"/>
</dbReference>
<dbReference type="RefSeq" id="WP_109245682.1">
    <property type="nucleotide sequence ID" value="NZ_BFFO01000004.1"/>
</dbReference>
<keyword evidence="4 7" id="KW-0067">ATP-binding</keyword>
<accession>A0A2R5HF73</accession>
<keyword evidence="2 7" id="KW-0963">Cytoplasm</keyword>
<evidence type="ECO:0000256" key="7">
    <source>
        <dbReference type="HAMAP-Rule" id="MF_01894"/>
    </source>
</evidence>
<dbReference type="AlphaFoldDB" id="A0A2R5HF73"/>
<dbReference type="GO" id="GO:0030261">
    <property type="term" value="P:chromosome condensation"/>
    <property type="evidence" value="ECO:0007669"/>
    <property type="project" value="InterPro"/>
</dbReference>
<dbReference type="InterPro" id="IPR011890">
    <property type="entry name" value="SMC_prok"/>
</dbReference>
<dbReference type="GO" id="GO:0003677">
    <property type="term" value="F:DNA binding"/>
    <property type="evidence" value="ECO:0007669"/>
    <property type="project" value="UniProtKB-UniRule"/>
</dbReference>
<dbReference type="HAMAP" id="MF_01894">
    <property type="entry name" value="Smc_prok"/>
    <property type="match status" value="1"/>
</dbReference>
<dbReference type="SMART" id="SM00968">
    <property type="entry name" value="SMC_hinge"/>
    <property type="match status" value="1"/>
</dbReference>
<dbReference type="GO" id="GO:0016887">
    <property type="term" value="F:ATP hydrolysis activity"/>
    <property type="evidence" value="ECO:0007669"/>
    <property type="project" value="InterPro"/>
</dbReference>
<dbReference type="PIRSF" id="PIRSF005719">
    <property type="entry name" value="SMC"/>
    <property type="match status" value="1"/>
</dbReference>
<dbReference type="EMBL" id="BFFO01000004">
    <property type="protein sequence ID" value="GBG96707.1"/>
    <property type="molecule type" value="Genomic_DNA"/>
</dbReference>
<feature type="region of interest" description="Disordered" evidence="8">
    <location>
        <begin position="309"/>
        <end position="332"/>
    </location>
</feature>
<dbReference type="GO" id="GO:0005524">
    <property type="term" value="F:ATP binding"/>
    <property type="evidence" value="ECO:0007669"/>
    <property type="project" value="UniProtKB-UniRule"/>
</dbReference>
<comment type="function">
    <text evidence="7">Required for chromosome condensation and partitioning.</text>
</comment>
<sequence length="1174" mass="131683">MYLKKMEIVGFKSFADRTKIEFDQGVTAVVGPNGSGKSNIVESLRWVLGEQSAKSLRGGKMPDVIFAGTEKRRALNYAEVIATFDNSDDYLAGHDEDDEVVISRRLYRNGDSDFLINGKKCRLRDIHDLFTDTGLGRDSLSIISQGRIESVFNSKPEERRSIFEEAAGVLKYKNRKAETESKLASTQDNLDRLEDIIFELNGQLTPLRAQRDVALKFQGLESERVSLALSVLIAQIVNERQQYEHMKAELKTVNQELAEQAKNQSAYEAEVAGLKARRSQVESDQEKLQAENFSLTELKNQLERQIERFDLEKSSSEKSQAEREERAKELGRQVSQLEAELESLIEKQAKLEAEKSRLDQEILELEAEVQGFSESPEAASERLRTSYLELVEYEAERSNQLTRNQAELDSIRKRLSEQSESDKENQEKYEALRQELEKLEASLAELSAEIENLLEDYKSQSAKLVAMSSQEEKLSQDMYAKMDVLNKQRARLASLENIRDSHSNLYQGVRSVMQAAGNIGGIIGVVADLLTFDSKYNTAMDIALAGGSQNIITEDEQAAKRAINYLREKRLGRATFLPLTTIKPREFNRYQQISGMPGFIDLAINLVNFDDRLYNAVSSLLGTTIIVDTTDHATAIARSMGYSVRIVTLEGSQINPGGSYAGGAGKRNNTTFTSSEIEQLSKEIKISEATLKSSEQALQALQKEKTGLEERLTEARQLGEDKRFAEKSLSLQVEQSQKQKANLQALMNLSAEESGTGRMSELEVDNSAIKQELEKIAGQKAKLDQELEEVKSNSQAFNALKNTKTDSLNQAKIRQSEMAGELRHISSDSSRIKASLSQLTREIEELTSRDDLSQLDDKSREQAAAQLQETEEKLQAFAVKQVSLRFEREDLQAQMEDLEAQNQEAIQLNQELHTQKTRLELQLEQTEAGLRKAQERLVSDYEMSFDEAMAKAEALDVELDEAEGQLRRLERQIRALGPVNLEAIPQFDEVNERYEFLASQKDDLLEAKNMLMATINDMNDEVVVRFKSTFDAIRSSFQSTFSQMFSGGKADLELTSDDLLTAGVEIKVQPPGKKLASLNLMSGGEKALTALALIFAILRVRTVPFVVLDEVEAALDEANVKRFGDYMNHFDNSNQFIVVTHRRGTMAAAGAMYGVTMADAGVSKIISVRLEDHV</sequence>
<feature type="coiled-coil region" evidence="7">
    <location>
        <begin position="829"/>
        <end position="1021"/>
    </location>
</feature>
<feature type="coiled-coil region" evidence="7">
    <location>
        <begin position="422"/>
        <end position="463"/>
    </location>
</feature>
<dbReference type="Gene3D" id="6.10.140.1720">
    <property type="match status" value="1"/>
</dbReference>
<dbReference type="Gene3D" id="1.20.1060.20">
    <property type="match status" value="1"/>
</dbReference>
<evidence type="ECO:0000256" key="8">
    <source>
        <dbReference type="SAM" id="MobiDB-lite"/>
    </source>
</evidence>